<dbReference type="SUPFAM" id="SSF81321">
    <property type="entry name" value="Family A G protein-coupled receptor-like"/>
    <property type="match status" value="1"/>
</dbReference>
<keyword evidence="4 9" id="KW-1133">Transmembrane helix</keyword>
<organism evidence="13">
    <name type="scientific">Nippostrongylus brasiliensis</name>
    <name type="common">Rat hookworm</name>
    <dbReference type="NCBI Taxonomy" id="27835"/>
    <lineage>
        <taxon>Eukaryota</taxon>
        <taxon>Metazoa</taxon>
        <taxon>Ecdysozoa</taxon>
        <taxon>Nematoda</taxon>
        <taxon>Chromadorea</taxon>
        <taxon>Rhabditida</taxon>
        <taxon>Rhabditina</taxon>
        <taxon>Rhabditomorpha</taxon>
        <taxon>Strongyloidea</taxon>
        <taxon>Heligmosomidae</taxon>
        <taxon>Nippostrongylus</taxon>
    </lineage>
</organism>
<keyword evidence="8" id="KW-0807">Transducer</keyword>
<dbReference type="WBParaSite" id="NBR_0000570601-mRNA-1">
    <property type="protein sequence ID" value="NBR_0000570601-mRNA-1"/>
    <property type="gene ID" value="NBR_0000570601"/>
</dbReference>
<feature type="transmembrane region" description="Helical" evidence="9">
    <location>
        <begin position="141"/>
        <end position="162"/>
    </location>
</feature>
<keyword evidence="7" id="KW-0675">Receptor</keyword>
<dbReference type="CDD" id="cd00637">
    <property type="entry name" value="7tm_classA_rhodopsin-like"/>
    <property type="match status" value="1"/>
</dbReference>
<dbReference type="PROSITE" id="PS50262">
    <property type="entry name" value="G_PROTEIN_RECEP_F1_2"/>
    <property type="match status" value="1"/>
</dbReference>
<accession>A0A0N4XT27</accession>
<keyword evidence="12" id="KW-1185">Reference proteome</keyword>
<dbReference type="PRINTS" id="PR00237">
    <property type="entry name" value="GPCRRHODOPSN"/>
</dbReference>
<dbReference type="EMBL" id="UYSL01019754">
    <property type="protein sequence ID" value="VDL69296.1"/>
    <property type="molecule type" value="Genomic_DNA"/>
</dbReference>
<evidence type="ECO:0000259" key="10">
    <source>
        <dbReference type="PROSITE" id="PS50262"/>
    </source>
</evidence>
<evidence type="ECO:0000313" key="13">
    <source>
        <dbReference type="WBParaSite" id="NBR_0000570601-mRNA-1"/>
    </source>
</evidence>
<protein>
    <submittedName>
        <fullName evidence="13">G_PROTEIN_RECEP_F1_2 domain-containing protein</fullName>
    </submittedName>
</protein>
<evidence type="ECO:0000256" key="3">
    <source>
        <dbReference type="ARBA" id="ARBA00022692"/>
    </source>
</evidence>
<keyword evidence="6 9" id="KW-0472">Membrane</keyword>
<evidence type="ECO:0000256" key="2">
    <source>
        <dbReference type="ARBA" id="ARBA00022475"/>
    </source>
</evidence>
<keyword evidence="5" id="KW-0297">G-protein coupled receptor</keyword>
<dbReference type="OMA" id="NEQSKFF"/>
<evidence type="ECO:0000256" key="9">
    <source>
        <dbReference type="SAM" id="Phobius"/>
    </source>
</evidence>
<dbReference type="GO" id="GO:0004930">
    <property type="term" value="F:G protein-coupled receptor activity"/>
    <property type="evidence" value="ECO:0007669"/>
    <property type="project" value="UniProtKB-KW"/>
</dbReference>
<dbReference type="InterPro" id="IPR050569">
    <property type="entry name" value="TAAR"/>
</dbReference>
<dbReference type="Gene3D" id="1.20.1070.10">
    <property type="entry name" value="Rhodopsin 7-helix transmembrane proteins"/>
    <property type="match status" value="1"/>
</dbReference>
<gene>
    <name evidence="11" type="ORF">NBR_LOCUS5707</name>
</gene>
<evidence type="ECO:0000256" key="5">
    <source>
        <dbReference type="ARBA" id="ARBA00023040"/>
    </source>
</evidence>
<feature type="domain" description="G-protein coupled receptors family 1 profile" evidence="10">
    <location>
        <begin position="41"/>
        <end position="228"/>
    </location>
</feature>
<name>A0A0N4XT27_NIPBR</name>
<evidence type="ECO:0000256" key="4">
    <source>
        <dbReference type="ARBA" id="ARBA00022989"/>
    </source>
</evidence>
<evidence type="ECO:0000256" key="1">
    <source>
        <dbReference type="ARBA" id="ARBA00004651"/>
    </source>
</evidence>
<dbReference type="InterPro" id="IPR000276">
    <property type="entry name" value="GPCR_Rhodpsn"/>
</dbReference>
<evidence type="ECO:0000313" key="11">
    <source>
        <dbReference type="EMBL" id="VDL69296.1"/>
    </source>
</evidence>
<reference evidence="11 12" key="2">
    <citation type="submission" date="2018-11" db="EMBL/GenBank/DDBJ databases">
        <authorList>
            <consortium name="Pathogen Informatics"/>
        </authorList>
    </citation>
    <scope>NUCLEOTIDE SEQUENCE [LARGE SCALE GENOMIC DNA]</scope>
</reference>
<dbReference type="Proteomes" id="UP000271162">
    <property type="component" value="Unassembled WGS sequence"/>
</dbReference>
<feature type="transmembrane region" description="Helical" evidence="9">
    <location>
        <begin position="189"/>
        <end position="217"/>
    </location>
</feature>
<feature type="transmembrane region" description="Helical" evidence="9">
    <location>
        <begin position="25"/>
        <end position="50"/>
    </location>
</feature>
<feature type="transmembrane region" description="Helical" evidence="9">
    <location>
        <begin position="105"/>
        <end position="129"/>
    </location>
</feature>
<dbReference type="Pfam" id="PF00001">
    <property type="entry name" value="7tm_1"/>
    <property type="match status" value="1"/>
</dbReference>
<dbReference type="PANTHER" id="PTHR24249">
    <property type="entry name" value="HISTAMINE RECEPTOR-RELATED G-PROTEIN COUPLED RECEPTOR"/>
    <property type="match status" value="1"/>
</dbReference>
<keyword evidence="2" id="KW-1003">Cell membrane</keyword>
<dbReference type="AlphaFoldDB" id="A0A0N4XT27"/>
<dbReference type="GO" id="GO:0005886">
    <property type="term" value="C:plasma membrane"/>
    <property type="evidence" value="ECO:0007669"/>
    <property type="project" value="UniProtKB-SubCell"/>
</dbReference>
<dbReference type="InterPro" id="IPR017452">
    <property type="entry name" value="GPCR_Rhodpsn_7TM"/>
</dbReference>
<proteinExistence type="predicted"/>
<reference evidence="13" key="1">
    <citation type="submission" date="2017-02" db="UniProtKB">
        <authorList>
            <consortium name="WormBaseParasite"/>
        </authorList>
    </citation>
    <scope>IDENTIFICATION</scope>
</reference>
<feature type="transmembrane region" description="Helical" evidence="9">
    <location>
        <begin position="62"/>
        <end position="85"/>
    </location>
</feature>
<evidence type="ECO:0000313" key="12">
    <source>
        <dbReference type="Proteomes" id="UP000271162"/>
    </source>
</evidence>
<dbReference type="PANTHER" id="PTHR24249:SF424">
    <property type="entry name" value="G-PROTEIN COUPLED RECEPTORS FAMILY 1 PROFILE DOMAIN-CONTAINING PROTEIN"/>
    <property type="match status" value="1"/>
</dbReference>
<comment type="subcellular location">
    <subcellularLocation>
        <location evidence="1">Cell membrane</location>
        <topology evidence="1">Multi-pass membrane protein</topology>
    </subcellularLocation>
</comment>
<evidence type="ECO:0000256" key="8">
    <source>
        <dbReference type="ARBA" id="ARBA00023224"/>
    </source>
</evidence>
<keyword evidence="3 9" id="KW-0812">Transmembrane</keyword>
<evidence type="ECO:0000256" key="7">
    <source>
        <dbReference type="ARBA" id="ARBA00023170"/>
    </source>
</evidence>
<sequence length="228" mass="26054">MFSWTAPTKKMNAKEPNDNVHLLDILIFSGLESLGFLAIVGNASLICVLLRGKYLSRASFILMLNLAIADVIHGVVTTCYFYPPIILKRTHVGELAIRIFNIVDWTAWAITLTHMSAICLDRLVAIMFFDRYNVIVTITRIRNYSIMCWVVFLAANIALFSLDQCCMIRPLKSQHYYSFGYLEKDVLNIYVVAYTPLEIATIVILSISNPTTLVQLYRRHKRKLALKQ</sequence>
<evidence type="ECO:0000256" key="6">
    <source>
        <dbReference type="ARBA" id="ARBA00023136"/>
    </source>
</evidence>